<name>A0A7K0C4A3_9ACTN</name>
<evidence type="ECO:0000256" key="1">
    <source>
        <dbReference type="SAM" id="MobiDB-lite"/>
    </source>
</evidence>
<sequence length="850" mass="87847">MTAVADDPAVAYRRALRSGDDRTAGLAAKELGRPGEGRELLGRALGAAGSPYEAARVRADLAGVLAALGDVPAALEEAERARAALRGTDADRLAAVVSCVLARAGRLLEARDAAAGALPRARRSGDPVALAGLLTGLGLAQACRGEPAAAEAALAEAVEVSAGLRHQAAAARSDLAFVVARGGDVPRALALFAEAERDLVGERLDRCRFDRAEVLVGAGLAGEARELLAASGAAGAGAADRLLLLAHAELADGDPERAARTAEQARAAFTAQGRPGWTLPAEHLVLRARWAAGERSPLLLASAVATADRLERGGWEPAAAEARIIAARVALHLGRPAGHLLEQVRTARGPGALRVAAWHAIGLERLSRQDRTGALAAVWTGLALLEEHAEVFGALELRARAAGLGDDLAELGLGLARSARELLAAEERRRAIARPAAIRPPRDRGHAAALAELRTLSTEQTTATARGGHCPILAGRLARLESTVRDESLRRPGAPAPRARLDMTELAGALADRVLVEFVRIGAELHAVTMRDGLLRREHLGAYEEAARDVALLRAVLSRLASGGDDPRALGDLAETAARLDRLLTPLHGDRELVVAPAGVLHGLPWAALPSLAGRPFTVVPSAAAWLRARTARNGGGDHRVLVSGPELAHATRELRLLRRLHPGALVLTAPSARAETVREALDGACLAHIAAHGEFRPGNPLLSRLRLAGGPLLVHDLEALAEPPHVVVLSACDAGRAEAGDAVIGMAGVLLALGTATVVASVTPVRDADAPDFMHAFHTGLCAGLPTAHALAAAPRSPGVLGFLCFGSGQSRSRGDDPPHPPGGLRPGQSSPVATGLVGSATQLDHEPT</sequence>
<dbReference type="Pfam" id="PF12770">
    <property type="entry name" value="CHAT"/>
    <property type="match status" value="1"/>
</dbReference>
<dbReference type="InterPro" id="IPR011990">
    <property type="entry name" value="TPR-like_helical_dom_sf"/>
</dbReference>
<evidence type="ECO:0000259" key="2">
    <source>
        <dbReference type="Pfam" id="PF12770"/>
    </source>
</evidence>
<dbReference type="Proteomes" id="UP000487268">
    <property type="component" value="Unassembled WGS sequence"/>
</dbReference>
<evidence type="ECO:0000313" key="4">
    <source>
        <dbReference type="Proteomes" id="UP000487268"/>
    </source>
</evidence>
<gene>
    <name evidence="3" type="ORF">ACRB68_63860</name>
</gene>
<protein>
    <recommendedName>
        <fullName evidence="2">CHAT domain-containing protein</fullName>
    </recommendedName>
</protein>
<dbReference type="EMBL" id="WEGH01000004">
    <property type="protein sequence ID" value="MQY08279.1"/>
    <property type="molecule type" value="Genomic_DNA"/>
</dbReference>
<dbReference type="RefSeq" id="WP_153538977.1">
    <property type="nucleotide sequence ID" value="NZ_WEGH01000004.1"/>
</dbReference>
<dbReference type="SUPFAM" id="SSF48452">
    <property type="entry name" value="TPR-like"/>
    <property type="match status" value="2"/>
</dbReference>
<reference evidence="3 4" key="1">
    <citation type="submission" date="2019-10" db="EMBL/GenBank/DDBJ databases">
        <title>Actinomadura rubteroloni sp. nov. and Actinomadura macrotermitis sp. nov., isolated from the gut of fungus growing-termite Macrotermes natalensis.</title>
        <authorList>
            <person name="Benndorf R."/>
            <person name="Martin K."/>
            <person name="Kuefner M."/>
            <person name="De Beer W."/>
            <person name="Kaster A.-K."/>
            <person name="Vollmers J."/>
            <person name="Poulsen M."/>
            <person name="Beemelmanns C."/>
        </authorList>
    </citation>
    <scope>NUCLEOTIDE SEQUENCE [LARGE SCALE GENOMIC DNA]</scope>
    <source>
        <strain evidence="3 4">RB68</strain>
    </source>
</reference>
<dbReference type="InterPro" id="IPR024983">
    <property type="entry name" value="CHAT_dom"/>
</dbReference>
<evidence type="ECO:0000313" key="3">
    <source>
        <dbReference type="EMBL" id="MQY08279.1"/>
    </source>
</evidence>
<feature type="region of interest" description="Disordered" evidence="1">
    <location>
        <begin position="811"/>
        <end position="850"/>
    </location>
</feature>
<comment type="caution">
    <text evidence="3">The sequence shown here is derived from an EMBL/GenBank/DDBJ whole genome shotgun (WGS) entry which is preliminary data.</text>
</comment>
<organism evidence="3 4">
    <name type="scientific">Actinomadura macrotermitis</name>
    <dbReference type="NCBI Taxonomy" id="2585200"/>
    <lineage>
        <taxon>Bacteria</taxon>
        <taxon>Bacillati</taxon>
        <taxon>Actinomycetota</taxon>
        <taxon>Actinomycetes</taxon>
        <taxon>Streptosporangiales</taxon>
        <taxon>Thermomonosporaceae</taxon>
        <taxon>Actinomadura</taxon>
    </lineage>
</organism>
<dbReference type="AlphaFoldDB" id="A0A7K0C4A3"/>
<dbReference type="OrthoDB" id="9761935at2"/>
<proteinExistence type="predicted"/>
<accession>A0A7K0C4A3</accession>
<feature type="domain" description="CHAT" evidence="2">
    <location>
        <begin position="578"/>
        <end position="795"/>
    </location>
</feature>
<dbReference type="Gene3D" id="1.25.40.10">
    <property type="entry name" value="Tetratricopeptide repeat domain"/>
    <property type="match status" value="1"/>
</dbReference>
<keyword evidence="4" id="KW-1185">Reference proteome</keyword>